<evidence type="ECO:0000256" key="1">
    <source>
        <dbReference type="ARBA" id="ARBA00022679"/>
    </source>
</evidence>
<name>A0AAF1BVZ8_9CORY</name>
<dbReference type="GO" id="GO:0005737">
    <property type="term" value="C:cytoplasm"/>
    <property type="evidence" value="ECO:0007669"/>
    <property type="project" value="TreeGrafter"/>
</dbReference>
<dbReference type="GO" id="GO:0008999">
    <property type="term" value="F:protein-N-terminal-alanine acetyltransferase activity"/>
    <property type="evidence" value="ECO:0007669"/>
    <property type="project" value="TreeGrafter"/>
</dbReference>
<protein>
    <submittedName>
        <fullName evidence="5">GNAT family protein</fullName>
        <ecNumber evidence="5">2.-.-.-</ecNumber>
    </submittedName>
</protein>
<feature type="domain" description="N-acetyltransferase" evidence="4">
    <location>
        <begin position="34"/>
        <end position="200"/>
    </location>
</feature>
<dbReference type="AlphaFoldDB" id="A0AAF1BVZ8"/>
<sequence>MFSRFVRSLFSDPESHPGWPEATPTVALPNGAVVQLRPLTRKDGGLWSSFRREDESILRPVEPTTHDWKASTSLAAWSQSLAFMEDEAYAGRLVPLAITCNHQFAGQLTLGNVQRGAVSEAWIGYWVSSRYQGMGVATAAVALGVDHAFARMKLHRLTATYLPGNEASHAVLAHAGFHEEGYLRKALHIDGEWRDHHFVALNQDDFATLAVNRLWHAGRIR</sequence>
<evidence type="ECO:0000313" key="6">
    <source>
        <dbReference type="Proteomes" id="UP000234560"/>
    </source>
</evidence>
<dbReference type="InterPro" id="IPR016181">
    <property type="entry name" value="Acyl_CoA_acyltransferase"/>
</dbReference>
<dbReference type="KEGG" id="cpyr:CYJ47_08465"/>
<dbReference type="Pfam" id="PF13302">
    <property type="entry name" value="Acetyltransf_3"/>
    <property type="match status" value="1"/>
</dbReference>
<dbReference type="PROSITE" id="PS51186">
    <property type="entry name" value="GNAT"/>
    <property type="match status" value="1"/>
</dbReference>
<reference evidence="5" key="2">
    <citation type="submission" date="2023-10" db="EMBL/GenBank/DDBJ databases">
        <authorList>
            <person name="Choi B."/>
        </authorList>
    </citation>
    <scope>NUCLEOTIDE SEQUENCE</scope>
    <source>
        <strain evidence="5">UMB0763</strain>
    </source>
</reference>
<evidence type="ECO:0000256" key="3">
    <source>
        <dbReference type="ARBA" id="ARBA00038502"/>
    </source>
</evidence>
<dbReference type="EC" id="2.-.-.-" evidence="5"/>
<keyword evidence="1 5" id="KW-0808">Transferase</keyword>
<keyword evidence="2" id="KW-0012">Acyltransferase</keyword>
<organism evidence="5 6">
    <name type="scientific">Corynebacterium pyruviciproducens</name>
    <dbReference type="NCBI Taxonomy" id="598660"/>
    <lineage>
        <taxon>Bacteria</taxon>
        <taxon>Bacillati</taxon>
        <taxon>Actinomycetota</taxon>
        <taxon>Actinomycetes</taxon>
        <taxon>Mycobacteriales</taxon>
        <taxon>Corynebacteriaceae</taxon>
        <taxon>Corynebacterium</taxon>
    </lineage>
</organism>
<reference evidence="5" key="1">
    <citation type="submission" date="2017-12" db="EMBL/GenBank/DDBJ databases">
        <authorList>
            <person name="Thomas-White K."/>
            <person name="Wolfe A.J."/>
        </authorList>
    </citation>
    <scope>NUCLEOTIDE SEQUENCE</scope>
    <source>
        <strain evidence="5">UMB0763</strain>
    </source>
</reference>
<dbReference type="Proteomes" id="UP000234560">
    <property type="component" value="Chromosome"/>
</dbReference>
<dbReference type="InterPro" id="IPR000182">
    <property type="entry name" value="GNAT_dom"/>
</dbReference>
<proteinExistence type="inferred from homology"/>
<dbReference type="EMBL" id="CP136958">
    <property type="protein sequence ID" value="WOT01311.1"/>
    <property type="molecule type" value="Genomic_DNA"/>
</dbReference>
<dbReference type="RefSeq" id="WP_101679204.1">
    <property type="nucleotide sequence ID" value="NZ_CAMIHY010000091.1"/>
</dbReference>
<dbReference type="PANTHER" id="PTHR43792">
    <property type="entry name" value="GNAT FAMILY, PUTATIVE (AFU_ORTHOLOGUE AFUA_3G00765)-RELATED-RELATED"/>
    <property type="match status" value="1"/>
</dbReference>
<dbReference type="InterPro" id="IPR051531">
    <property type="entry name" value="N-acetyltransferase"/>
</dbReference>
<dbReference type="Gene3D" id="3.40.630.30">
    <property type="match status" value="1"/>
</dbReference>
<evidence type="ECO:0000256" key="2">
    <source>
        <dbReference type="ARBA" id="ARBA00023315"/>
    </source>
</evidence>
<comment type="similarity">
    <text evidence="3">Belongs to the acetyltransferase family. RimJ subfamily.</text>
</comment>
<evidence type="ECO:0000259" key="4">
    <source>
        <dbReference type="PROSITE" id="PS51186"/>
    </source>
</evidence>
<accession>A0AAF1BVZ8</accession>
<dbReference type="SUPFAM" id="SSF55729">
    <property type="entry name" value="Acyl-CoA N-acyltransferases (Nat)"/>
    <property type="match status" value="1"/>
</dbReference>
<dbReference type="PANTHER" id="PTHR43792:SF8">
    <property type="entry name" value="[RIBOSOMAL PROTEIN US5]-ALANINE N-ACETYLTRANSFERASE"/>
    <property type="match status" value="1"/>
</dbReference>
<gene>
    <name evidence="5" type="ORF">CYJ47_08465</name>
</gene>
<evidence type="ECO:0000313" key="5">
    <source>
        <dbReference type="EMBL" id="WOT01311.1"/>
    </source>
</evidence>